<dbReference type="EMBL" id="QEAP01000992">
    <property type="protein sequence ID" value="TPX52866.1"/>
    <property type="molecule type" value="Genomic_DNA"/>
</dbReference>
<organism evidence="2 3">
    <name type="scientific">Chytriomyces confervae</name>
    <dbReference type="NCBI Taxonomy" id="246404"/>
    <lineage>
        <taxon>Eukaryota</taxon>
        <taxon>Fungi</taxon>
        <taxon>Fungi incertae sedis</taxon>
        <taxon>Chytridiomycota</taxon>
        <taxon>Chytridiomycota incertae sedis</taxon>
        <taxon>Chytridiomycetes</taxon>
        <taxon>Chytridiales</taxon>
        <taxon>Chytriomycetaceae</taxon>
        <taxon>Chytriomyces</taxon>
    </lineage>
</organism>
<keyword evidence="3" id="KW-1185">Reference proteome</keyword>
<accession>A0A507DMW9</accession>
<dbReference type="Proteomes" id="UP000320333">
    <property type="component" value="Unassembled WGS sequence"/>
</dbReference>
<comment type="caution">
    <text evidence="2">The sequence shown here is derived from an EMBL/GenBank/DDBJ whole genome shotgun (WGS) entry which is preliminary data.</text>
</comment>
<dbReference type="Gene3D" id="3.40.50.1820">
    <property type="entry name" value="alpha/beta hydrolase"/>
    <property type="match status" value="1"/>
</dbReference>
<dbReference type="STRING" id="246404.A0A507DMW9"/>
<dbReference type="OrthoDB" id="2111314at2759"/>
<dbReference type="InterPro" id="IPR002921">
    <property type="entry name" value="Fungal_lipase-type"/>
</dbReference>
<dbReference type="SUPFAM" id="SSF53474">
    <property type="entry name" value="alpha/beta-Hydrolases"/>
    <property type="match status" value="1"/>
</dbReference>
<dbReference type="Gene3D" id="3.40.50.300">
    <property type="entry name" value="P-loop containing nucleotide triphosphate hydrolases"/>
    <property type="match status" value="1"/>
</dbReference>
<proteinExistence type="predicted"/>
<dbReference type="InterPro" id="IPR027417">
    <property type="entry name" value="P-loop_NTPase"/>
</dbReference>
<evidence type="ECO:0000259" key="1">
    <source>
        <dbReference type="Pfam" id="PF01764"/>
    </source>
</evidence>
<evidence type="ECO:0000313" key="3">
    <source>
        <dbReference type="Proteomes" id="UP000320333"/>
    </source>
</evidence>
<name>A0A507DMW9_9FUNG</name>
<dbReference type="InterPro" id="IPR029058">
    <property type="entry name" value="AB_hydrolase_fold"/>
</dbReference>
<dbReference type="SUPFAM" id="SSF52540">
    <property type="entry name" value="P-loop containing nucleoside triphosphate hydrolases"/>
    <property type="match status" value="1"/>
</dbReference>
<gene>
    <name evidence="2" type="ORF">CcCBS67573_g09787</name>
</gene>
<feature type="domain" description="Fungal lipase-type" evidence="1">
    <location>
        <begin position="666"/>
        <end position="792"/>
    </location>
</feature>
<dbReference type="Pfam" id="PF01764">
    <property type="entry name" value="Lipase_3"/>
    <property type="match status" value="1"/>
</dbReference>
<dbReference type="GO" id="GO:0006629">
    <property type="term" value="P:lipid metabolic process"/>
    <property type="evidence" value="ECO:0007669"/>
    <property type="project" value="InterPro"/>
</dbReference>
<protein>
    <recommendedName>
        <fullName evidence="1">Fungal lipase-type domain-containing protein</fullName>
    </recommendedName>
</protein>
<sequence>MANIAIQTNSAPDQKVPTAPADRCLYCNPAGLTNTEPPVSEWPKIDMQANTVVEHAQDYVTVLGSMKKFVDRLMGCPVSCKLCQKLEIIAFVGRSGVGKSVAINLAAGHEPTVFKSDMGGLLVEFSPLAPSKVYHMNASGTLFPMVHKDTKRIIVDCPGFFENRSPGIEFLQRCVIKKMLESRDVKVVLFKSVGAERDVSFAQLLKSDLMVPGSCLVCFTKASDDTSATWTAGVDPGERPVLSEKFQNAPLQTILLKRPDSFPIDTSRMMKESFVRDLDAALNALNFSPTSVSIKESDAMGIFVNNATAAMVSLLRKVLSERLDKHIKNTQLQPYHIPFLQTLVKYEDQPPIAVLDHLRNFGFFQLPYETDHLVLYSHFWDVLAVSGLHVKGVTSSEVINQEVLSRIQQVIASPEYKIEIDSKLLLPGMLLQWVEIRERFWLEYVAYKGQMFHLMEKALSVGGVRKECSLLVNYRLSRCNSMASAFEVVTNKPRSELNSVVNDTATMIEVLDFDVAIVQVHMATAESVTRSEKALLTESLLIGSDFLAFAAEKTLWGAVSSALQELPMCSVDVIRERCLTAFKIYESSFSARIRMYKKRMTKCRGPLSTVKDCITLSSKIYDHIYQDENSVRNLLQGLDVTFFKLRVIQEKGILYFVAIFHSVAHVVFRGIEPASVRNWETNFSAAKEDFDECSFHPGYLEICQGVIELIRAEISTCTTVVFSGHCLGGALAHTIHAVYLLTEREAEAKSTFSIGFGSPVAFGIETEQFLEENKLSQRFITLVNKGDPVPLAFHDLVTAAGKATLHPTIYGDAGPQAVLKLLIDIANLIETILGHSLVAGSKWLTPNESPPYGVQHNKLLPYLEFTHAYSSA</sequence>
<evidence type="ECO:0000313" key="2">
    <source>
        <dbReference type="EMBL" id="TPX52866.1"/>
    </source>
</evidence>
<dbReference type="AlphaFoldDB" id="A0A507DMW9"/>
<reference evidence="2 3" key="1">
    <citation type="journal article" date="2019" name="Sci. Rep.">
        <title>Comparative genomics of chytrid fungi reveal insights into the obligate biotrophic and pathogenic lifestyle of Synchytrium endobioticum.</title>
        <authorList>
            <person name="van de Vossenberg B.T.L.H."/>
            <person name="Warris S."/>
            <person name="Nguyen H.D.T."/>
            <person name="van Gent-Pelzer M.P.E."/>
            <person name="Joly D.L."/>
            <person name="van de Geest H.C."/>
            <person name="Bonants P.J.M."/>
            <person name="Smith D.S."/>
            <person name="Levesque C.A."/>
            <person name="van der Lee T.A.J."/>
        </authorList>
    </citation>
    <scope>NUCLEOTIDE SEQUENCE [LARGE SCALE GENOMIC DNA]</scope>
    <source>
        <strain evidence="2 3">CBS 675.73</strain>
    </source>
</reference>